<keyword evidence="2" id="KW-1185">Reference proteome</keyword>
<dbReference type="KEGG" id="csr:Cspa_c10050"/>
<organism evidence="1 2">
    <name type="scientific">Clostridium saccharoperbutylacetonicum N1-4(HMT)</name>
    <dbReference type="NCBI Taxonomy" id="931276"/>
    <lineage>
        <taxon>Bacteria</taxon>
        <taxon>Bacillati</taxon>
        <taxon>Bacillota</taxon>
        <taxon>Clostridia</taxon>
        <taxon>Eubacteriales</taxon>
        <taxon>Clostridiaceae</taxon>
        <taxon>Clostridium</taxon>
    </lineage>
</organism>
<proteinExistence type="predicted"/>
<sequence>MDKLNENIEKVIKAHFEEPDKTLKEIFEEFTEGLSEEEKAVFYKNIRKIVN</sequence>
<dbReference type="PATRIC" id="fig|931276.5.peg.961"/>
<accession>M1MIX3</accession>
<dbReference type="EMBL" id="CP004121">
    <property type="protein sequence ID" value="AGF54781.1"/>
    <property type="molecule type" value="Genomic_DNA"/>
</dbReference>
<evidence type="ECO:0000313" key="2">
    <source>
        <dbReference type="Proteomes" id="UP000011728"/>
    </source>
</evidence>
<gene>
    <name evidence="1" type="ORF">Cspa_c10050</name>
</gene>
<evidence type="ECO:0008006" key="3">
    <source>
        <dbReference type="Google" id="ProtNLM"/>
    </source>
</evidence>
<dbReference type="HOGENOM" id="CLU_214787_0_0_9"/>
<dbReference type="Proteomes" id="UP000011728">
    <property type="component" value="Chromosome"/>
</dbReference>
<protein>
    <recommendedName>
        <fullName evidence="3">MarR family transcriptional regulator</fullName>
    </recommendedName>
</protein>
<dbReference type="AlphaFoldDB" id="M1MIX3"/>
<dbReference type="RefSeq" id="WP_015391106.1">
    <property type="nucleotide sequence ID" value="NC_020291.1"/>
</dbReference>
<evidence type="ECO:0000313" key="1">
    <source>
        <dbReference type="EMBL" id="AGF54781.1"/>
    </source>
</evidence>
<reference evidence="1 2" key="1">
    <citation type="submission" date="2013-02" db="EMBL/GenBank/DDBJ databases">
        <title>Genome sequence of Clostridium saccharoperbutylacetonicum N1-4(HMT).</title>
        <authorList>
            <person name="Poehlein A."/>
            <person name="Daniel R."/>
        </authorList>
    </citation>
    <scope>NUCLEOTIDE SEQUENCE [LARGE SCALE GENOMIC DNA]</scope>
    <source>
        <strain evidence="2">N1-4(HMT)</strain>
    </source>
</reference>
<name>M1MIX3_9CLOT</name>